<feature type="compositionally biased region" description="Polar residues" evidence="1">
    <location>
        <begin position="431"/>
        <end position="446"/>
    </location>
</feature>
<gene>
    <name evidence="2" type="ORF">SCLTRI_LOCUS10594</name>
</gene>
<feature type="compositionally biased region" description="Polar residues" evidence="1">
    <location>
        <begin position="458"/>
        <end position="473"/>
    </location>
</feature>
<comment type="caution">
    <text evidence="2">The sequence shown here is derived from an EMBL/GenBank/DDBJ whole genome shotgun (WGS) entry which is preliminary data.</text>
</comment>
<evidence type="ECO:0000313" key="3">
    <source>
        <dbReference type="Proteomes" id="UP000624404"/>
    </source>
</evidence>
<dbReference type="Proteomes" id="UP000624404">
    <property type="component" value="Unassembled WGS sequence"/>
</dbReference>
<dbReference type="AlphaFoldDB" id="A0A8H2W4A0"/>
<evidence type="ECO:0000256" key="1">
    <source>
        <dbReference type="SAM" id="MobiDB-lite"/>
    </source>
</evidence>
<name>A0A8H2W4A0_9HELO</name>
<evidence type="ECO:0000313" key="2">
    <source>
        <dbReference type="EMBL" id="CAD6457453.1"/>
    </source>
</evidence>
<sequence length="1051" mass="119727">MNSINYQYKRTDDPHKIIFSELTSLNNDPSNIHEVSVSLRHNASLTKTEQRLTGYARMDGRPRVLKSINREDFLYRHFPKDVLSNIGIVEDLKKVRKQFQIHGYTEKGKIFSTDAYLDRTNARIIPGADLMVERLSRIGVQIIESCLTKKAQQMFHERAISKSSLCVGNEENRYLSTIRITPINSFSNINTNTNIHRVHDDDPCLFTIRINLGLDEEGRFSGRICLPTFKEYCDTEPFTALVFKRTLPFFEIQGTEPIHDGNIRGVFNVNPIEQGFIIEMSPHRRLMNSSYELGYPRSMSHPLIVFGTFQNYSEWLFRLAIIESIGRESRGNFVPIDITLETIAHMCGYQIGTTTFLPRLSLATTILQYPDRSLEEWNTFSQSIKELHRMTNYRTIDVEDPKSLSLDPQPISWIPDLLSTSSNSRGDRSLDQSTQGPDKSPLSRNAMNEVGSGAMQARSLQKSSRQPASNSTRTIDRLVHSEKLALNGAREGLNIAASSQKLPQSSSQSISAEVHSSARQLVPSAHNDNLAERNERMTDSISLSISTSHPYNGFTFKPPEWNPPNGLTAVLNKQIMKLFDIEKLREATGATCHQTIQPTTNDADLKEQLSIHIQVLDENHSVFNDYFHLVSRSAICSIIQQAPQLKKEVYDQIAKSDGRQRLRFGISTKAMEVDTFWKDFSDRNALVCEMSLHIGTHILLAPGFYSLILTAGGNSPGSNSAVRSPLQPAMRYKIVEACLWHSKRHPVYMGELKSFWMSSFTKFHSHINDEAKILKLPQHIPDIIPSIGSCFPQAFNILHEIISHIFDTLKSGKRNEDFIWGRTYETDRLGCLREAGDSLRSLSKAKLDRRDNKSMNAEVVFRNILCIRTLFFGNIKKLRRWKRFIHPEEIENLILTSLPFEEFYRQSRIYNQFQFPVTFLEFQARIKSCWNVTWPLPITSNIPDWSQVHSVASNTDFAGGMIRSLVANDMSRFGWCMNPTSGDWSLLLNPSSFWSALNELFPDVERTHGPGQRFVDPSLAKIVTVSISTSLESEVKEFIGFDHIFVEHLLG</sequence>
<reference evidence="2" key="1">
    <citation type="submission" date="2020-10" db="EMBL/GenBank/DDBJ databases">
        <authorList>
            <person name="Kusch S."/>
        </authorList>
    </citation>
    <scope>NUCLEOTIDE SEQUENCE</scope>
    <source>
        <strain evidence="2">SwB9</strain>
    </source>
</reference>
<keyword evidence="3" id="KW-1185">Reference proteome</keyword>
<feature type="region of interest" description="Disordered" evidence="1">
    <location>
        <begin position="417"/>
        <end position="474"/>
    </location>
</feature>
<protein>
    <submittedName>
        <fullName evidence="2">F0c82882-2cdf-41a7-9f94-e468c35a8a2f</fullName>
    </submittedName>
</protein>
<proteinExistence type="predicted"/>
<accession>A0A8H2W4A0</accession>
<dbReference type="OrthoDB" id="3550869at2759"/>
<dbReference type="EMBL" id="CAJHIA010000040">
    <property type="protein sequence ID" value="CAD6457453.1"/>
    <property type="molecule type" value="Genomic_DNA"/>
</dbReference>
<organism evidence="2 3">
    <name type="scientific">Sclerotinia trifoliorum</name>
    <dbReference type="NCBI Taxonomy" id="28548"/>
    <lineage>
        <taxon>Eukaryota</taxon>
        <taxon>Fungi</taxon>
        <taxon>Dikarya</taxon>
        <taxon>Ascomycota</taxon>
        <taxon>Pezizomycotina</taxon>
        <taxon>Leotiomycetes</taxon>
        <taxon>Helotiales</taxon>
        <taxon>Sclerotiniaceae</taxon>
        <taxon>Sclerotinia</taxon>
    </lineage>
</organism>